<gene>
    <name evidence="1" type="ORF">HG537_0A02970</name>
</gene>
<dbReference type="OrthoDB" id="10253736at2759"/>
<dbReference type="Gene3D" id="3.40.50.720">
    <property type="entry name" value="NAD(P)-binding Rossmann-like Domain"/>
    <property type="match status" value="1"/>
</dbReference>
<evidence type="ECO:0000313" key="1">
    <source>
        <dbReference type="EMBL" id="QLQ78050.1"/>
    </source>
</evidence>
<evidence type="ECO:0008006" key="3">
    <source>
        <dbReference type="Google" id="ProtNLM"/>
    </source>
</evidence>
<dbReference type="SUPFAM" id="SSF51735">
    <property type="entry name" value="NAD(P)-binding Rossmann-fold domains"/>
    <property type="match status" value="1"/>
</dbReference>
<dbReference type="Pfam" id="PF00106">
    <property type="entry name" value="adh_short"/>
    <property type="match status" value="1"/>
</dbReference>
<dbReference type="EMBL" id="CP059267">
    <property type="protein sequence ID" value="QLQ78050.1"/>
    <property type="molecule type" value="Genomic_DNA"/>
</dbReference>
<reference evidence="1 2" key="1">
    <citation type="submission" date="2020-06" db="EMBL/GenBank/DDBJ databases">
        <title>The yeast mating-type switching endonuclease HO is a domesticated member of an unorthodox homing genetic element family.</title>
        <authorList>
            <person name="Coughlan A.Y."/>
            <person name="Lombardi L."/>
            <person name="Braun-Galleani S."/>
            <person name="Martos A.R."/>
            <person name="Galeote V."/>
            <person name="Bigey F."/>
            <person name="Dequin S."/>
            <person name="Byrne K.P."/>
            <person name="Wolfe K.H."/>
        </authorList>
    </citation>
    <scope>NUCLEOTIDE SEQUENCE [LARGE SCALE GENOMIC DNA]</scope>
    <source>
        <strain evidence="1 2">CBS2947</strain>
    </source>
</reference>
<protein>
    <recommendedName>
        <fullName evidence="3">NAD(P)-binding protein</fullName>
    </recommendedName>
</protein>
<organism evidence="1 2">
    <name type="scientific">Torulaspora globosa</name>
    <dbReference type="NCBI Taxonomy" id="48254"/>
    <lineage>
        <taxon>Eukaryota</taxon>
        <taxon>Fungi</taxon>
        <taxon>Dikarya</taxon>
        <taxon>Ascomycota</taxon>
        <taxon>Saccharomycotina</taxon>
        <taxon>Saccharomycetes</taxon>
        <taxon>Saccharomycetales</taxon>
        <taxon>Saccharomycetaceae</taxon>
        <taxon>Torulaspora</taxon>
    </lineage>
</organism>
<dbReference type="PANTHER" id="PTHR24322">
    <property type="entry name" value="PKSB"/>
    <property type="match status" value="1"/>
</dbReference>
<dbReference type="PANTHER" id="PTHR24322:SF744">
    <property type="entry name" value="OXIDOREDUCTASE-LIKE PROTEIN SRL4"/>
    <property type="match status" value="1"/>
</dbReference>
<dbReference type="InterPro" id="IPR002347">
    <property type="entry name" value="SDR_fam"/>
</dbReference>
<dbReference type="Proteomes" id="UP000510647">
    <property type="component" value="Chromosome 1"/>
</dbReference>
<dbReference type="GO" id="GO:0016616">
    <property type="term" value="F:oxidoreductase activity, acting on the CH-OH group of donors, NAD or NADP as acceptor"/>
    <property type="evidence" value="ECO:0007669"/>
    <property type="project" value="TreeGrafter"/>
</dbReference>
<dbReference type="InterPro" id="IPR036291">
    <property type="entry name" value="NAD(P)-bd_dom_sf"/>
</dbReference>
<name>A0A7H9HKY1_9SACH</name>
<proteinExistence type="predicted"/>
<keyword evidence="2" id="KW-1185">Reference proteome</keyword>
<sequence>MSKNLFNVANALYGLLGVGLKLEDGVGVLIMGGSSEGLGIEICLALAIDWNLYVVNVDTKDMEVVLNEKEASIVDKKYRFVQCKDFTKPESVLEALTKVQALKLPLKLLINNMQHGLGTTFSTSSMLGNNAISRLQSYIDSNVISVMVTTKYFMNVLVPQTTRLLNGRASFYIINLTSILTLTTPGFATEYISSKAALNQFHDGLTSELALGLGKTQFKTLLIFLPYVKDGHVWENVSTDLCRQLIKYLKLGQRGSARLHLSRNLAENSHGKIKQDYRYESGNWRPEWPN</sequence>
<accession>A0A7H9HKY1</accession>
<evidence type="ECO:0000313" key="2">
    <source>
        <dbReference type="Proteomes" id="UP000510647"/>
    </source>
</evidence>
<dbReference type="AlphaFoldDB" id="A0A7H9HKY1"/>